<dbReference type="AlphaFoldDB" id="A0A6C0C398"/>
<evidence type="ECO:0000256" key="3">
    <source>
        <dbReference type="ARBA" id="ARBA00022833"/>
    </source>
</evidence>
<evidence type="ECO:0000259" key="4">
    <source>
        <dbReference type="PROSITE" id="PS51039"/>
    </source>
</evidence>
<protein>
    <recommendedName>
        <fullName evidence="4">AN1-type domain-containing protein</fullName>
    </recommendedName>
</protein>
<evidence type="ECO:0000313" key="5">
    <source>
        <dbReference type="EMBL" id="QHS98782.1"/>
    </source>
</evidence>
<keyword evidence="1" id="KW-0479">Metal-binding</keyword>
<dbReference type="InterPro" id="IPR035896">
    <property type="entry name" value="AN1-like_Znf"/>
</dbReference>
<dbReference type="EMBL" id="MN739323">
    <property type="protein sequence ID" value="QHS98782.1"/>
    <property type="molecule type" value="Genomic_DNA"/>
</dbReference>
<dbReference type="Pfam" id="PF01428">
    <property type="entry name" value="zf-AN1"/>
    <property type="match status" value="1"/>
</dbReference>
<feature type="domain" description="AN1-type" evidence="4">
    <location>
        <begin position="46"/>
        <end position="94"/>
    </location>
</feature>
<dbReference type="InterPro" id="IPR000058">
    <property type="entry name" value="Znf_AN1"/>
</dbReference>
<accession>A0A6C0C398</accession>
<keyword evidence="3" id="KW-0862">Zinc</keyword>
<dbReference type="SMART" id="SM00154">
    <property type="entry name" value="ZnF_AN1"/>
    <property type="match status" value="1"/>
</dbReference>
<proteinExistence type="predicted"/>
<dbReference type="GO" id="GO:0008270">
    <property type="term" value="F:zinc ion binding"/>
    <property type="evidence" value="ECO:0007669"/>
    <property type="project" value="UniProtKB-KW"/>
</dbReference>
<evidence type="ECO:0000256" key="1">
    <source>
        <dbReference type="ARBA" id="ARBA00022723"/>
    </source>
</evidence>
<dbReference type="Gene3D" id="4.10.1110.10">
    <property type="entry name" value="AN1-like Zinc finger"/>
    <property type="match status" value="1"/>
</dbReference>
<dbReference type="PROSITE" id="PS51039">
    <property type="entry name" value="ZF_AN1"/>
    <property type="match status" value="1"/>
</dbReference>
<evidence type="ECO:0000256" key="2">
    <source>
        <dbReference type="ARBA" id="ARBA00022771"/>
    </source>
</evidence>
<dbReference type="SUPFAM" id="SSF118310">
    <property type="entry name" value="AN1-like Zinc finger"/>
    <property type="match status" value="1"/>
</dbReference>
<reference evidence="5" key="1">
    <citation type="journal article" date="2020" name="Nature">
        <title>Giant virus diversity and host interactions through global metagenomics.</title>
        <authorList>
            <person name="Schulz F."/>
            <person name="Roux S."/>
            <person name="Paez-Espino D."/>
            <person name="Jungbluth S."/>
            <person name="Walsh D.A."/>
            <person name="Denef V.J."/>
            <person name="McMahon K.D."/>
            <person name="Konstantinidis K.T."/>
            <person name="Eloe-Fadrosh E.A."/>
            <person name="Kyrpides N.C."/>
            <person name="Woyke T."/>
        </authorList>
    </citation>
    <scope>NUCLEOTIDE SEQUENCE</scope>
    <source>
        <strain evidence="5">GVMAG-M-3300020185-18</strain>
    </source>
</reference>
<organism evidence="5">
    <name type="scientific">viral metagenome</name>
    <dbReference type="NCBI Taxonomy" id="1070528"/>
    <lineage>
        <taxon>unclassified sequences</taxon>
        <taxon>metagenomes</taxon>
        <taxon>organismal metagenomes</taxon>
    </lineage>
</organism>
<keyword evidence="2" id="KW-0863">Zinc-finger</keyword>
<name>A0A6C0C398_9ZZZZ</name>
<sequence>MQNNKYSEQTNFGLVYLYPTGTGKKNVEPIKEVKKTVEKKKRKKKKIKLNKCYECKKKLTIVQQQLTCKCGANFCPKHRLQSQHNCSKINSFDEEKFKQKCGLGGGKFKQIEAL</sequence>